<dbReference type="AlphaFoldDB" id="A0A8H3KS29"/>
<evidence type="ECO:0000313" key="3">
    <source>
        <dbReference type="Proteomes" id="UP000615446"/>
    </source>
</evidence>
<reference evidence="2" key="1">
    <citation type="submission" date="2019-10" db="EMBL/GenBank/DDBJ databases">
        <title>Conservation and host-specific expression of non-tandemly repeated heterogenous ribosome RNA gene in arbuscular mycorrhizal fungi.</title>
        <authorList>
            <person name="Maeda T."/>
            <person name="Kobayashi Y."/>
            <person name="Nakagawa T."/>
            <person name="Ezawa T."/>
            <person name="Yamaguchi K."/>
            <person name="Bino T."/>
            <person name="Nishimoto Y."/>
            <person name="Shigenobu S."/>
            <person name="Kawaguchi M."/>
        </authorList>
    </citation>
    <scope>NUCLEOTIDE SEQUENCE</scope>
    <source>
        <strain evidence="2">HR1</strain>
    </source>
</reference>
<keyword evidence="1" id="KW-1133">Transmembrane helix</keyword>
<comment type="caution">
    <text evidence="2">The sequence shown here is derived from an EMBL/GenBank/DDBJ whole genome shotgun (WGS) entry which is preliminary data.</text>
</comment>
<dbReference type="Proteomes" id="UP000615446">
    <property type="component" value="Unassembled WGS sequence"/>
</dbReference>
<evidence type="ECO:0000313" key="2">
    <source>
        <dbReference type="EMBL" id="GES74817.1"/>
    </source>
</evidence>
<accession>A0A8H3KS29</accession>
<sequence>MFAHKVAQRVIQRRFKCTEVPELRNSTPSTGPSTDPSTGINIGSVASVVAIIGGVVGTVGMIDNVEKKLGDISETLKTRKWF</sequence>
<proteinExistence type="predicted"/>
<name>A0A8H3KS29_9GLOM</name>
<keyword evidence="1" id="KW-0472">Membrane</keyword>
<evidence type="ECO:0000256" key="1">
    <source>
        <dbReference type="SAM" id="Phobius"/>
    </source>
</evidence>
<dbReference type="EMBL" id="BLAL01000012">
    <property type="protein sequence ID" value="GES74817.1"/>
    <property type="molecule type" value="Genomic_DNA"/>
</dbReference>
<organism evidence="2 3">
    <name type="scientific">Rhizophagus clarus</name>
    <dbReference type="NCBI Taxonomy" id="94130"/>
    <lineage>
        <taxon>Eukaryota</taxon>
        <taxon>Fungi</taxon>
        <taxon>Fungi incertae sedis</taxon>
        <taxon>Mucoromycota</taxon>
        <taxon>Glomeromycotina</taxon>
        <taxon>Glomeromycetes</taxon>
        <taxon>Glomerales</taxon>
        <taxon>Glomeraceae</taxon>
        <taxon>Rhizophagus</taxon>
    </lineage>
</organism>
<keyword evidence="1" id="KW-0812">Transmembrane</keyword>
<gene>
    <name evidence="2" type="ORF">RCL2_000228100</name>
</gene>
<protein>
    <submittedName>
        <fullName evidence="2">Uncharacterized protein</fullName>
    </submittedName>
</protein>
<feature type="transmembrane region" description="Helical" evidence="1">
    <location>
        <begin position="40"/>
        <end position="62"/>
    </location>
</feature>